<proteinExistence type="predicted"/>
<reference evidence="1" key="1">
    <citation type="submission" date="2020-05" db="EMBL/GenBank/DDBJ databases">
        <authorList>
            <person name="Chiriac C."/>
            <person name="Salcher M."/>
            <person name="Ghai R."/>
            <person name="Kavagutti S V."/>
        </authorList>
    </citation>
    <scope>NUCLEOTIDE SEQUENCE</scope>
</reference>
<sequence length="1104" mass="118188">MPGSIVATYFLGAAAAGTGAFMAIGFAVNMIVSAVISKAFAPKSYNTNDDTLNPGSPTQLPPAGDNKVPVIYGTAYTGGIITDLSITNNNQRLYYVLTLAEVTNTAPGQTADTITFGNVYWGGKRCVFGTGADTYKVVGLLDESTGITDTTVNNRLNIYLYNNGSASPTNSTLSAITVMSNADLAYQWDATKLMTNAAFAIIEITYSVSANLTGIQQTRFQLTNSRYKPGECLSDYWLSPRYGAALDAASIDTATLTALDVYCNATMTYTPYTGGAATQTRFRFDGVVDTAQTIMTNMQAMASNCDCLIRFNEITGKWGVIVQSPTYTVAMAIDDSNMTSAIQITPTDLASSYNIAEVKFPDGTIKDSFNTATLDLSIINPALLYPNEPINKQTINLSLVNNSVRAQYLANRFLEEAREDLQVMVSVNYSGIQLEAGDIVSVTNANYGWSAKLFRIAKVVEQFGDTGAVTAGLTLMEYNSAVYDDKNVTEFTPAPNTGIGSPLGFGTLYAPTVTSIQTGATIPSFGLAVTAASNGIVQYAEIYYSAFATPTDAQRLFLGTTAVQPGGNPYTPGGSMGVVTITTIPQGDWYFAVRMVNALGASNFSASSAVFAWRPLTFQFDQRYLAVAYADNDTGTTGYSLDPRNKAYFGLYNTDVATLPSAVSDYTWYEASVNFATTNYLLFSNRSNRKFSFAIGNAGYANLTGAFVPTETSVYDTSVWSGQEDGNNYIDLDARTGQLTTVGTTSISSADGLLSVTNNTNGSMVVSLERFLNFGSGIYSKTFSPASLTIDIFGRVVGFTQPDAFYFTESVFNATAGQTSFAVTHTVGDVIVFKNGVLLSNTEYTETGTTVVVNTACAVNDKVVILNMRAVATDATYEYMNTEVLTVGSSSVVCSIPPYQLFEAGDKVTFASTGTPTQYTVSTYVAATKTITFTTTISGIVAADQIFRYRSAGQQYRPFTRIEVDLTAVTAYTPTDISIANGFEFLATNGACFNEIDYDLNLLEIGGFPAPLTGRFVLIQFSKNNFGVPASNITNTVAYSTNGALSYSFDNNPLSFALYANGSSLVKGATYDYTATTAGYNLVTAFDNNFTLLNQQTYARDGAA</sequence>
<dbReference type="EMBL" id="LR796874">
    <property type="protein sequence ID" value="CAB4172085.1"/>
    <property type="molecule type" value="Genomic_DNA"/>
</dbReference>
<gene>
    <name evidence="2" type="ORF">UFOVP1348_15</name>
    <name evidence="1" type="ORF">UFOVP924_44</name>
</gene>
<evidence type="ECO:0000313" key="2">
    <source>
        <dbReference type="EMBL" id="CAB4199862.1"/>
    </source>
</evidence>
<protein>
    <submittedName>
        <fullName evidence="1">Tip attachment protein J</fullName>
    </submittedName>
</protein>
<dbReference type="EMBL" id="LR797303">
    <property type="protein sequence ID" value="CAB4199862.1"/>
    <property type="molecule type" value="Genomic_DNA"/>
</dbReference>
<evidence type="ECO:0000313" key="1">
    <source>
        <dbReference type="EMBL" id="CAB4172085.1"/>
    </source>
</evidence>
<organism evidence="1">
    <name type="scientific">uncultured Caudovirales phage</name>
    <dbReference type="NCBI Taxonomy" id="2100421"/>
    <lineage>
        <taxon>Viruses</taxon>
        <taxon>Duplodnaviria</taxon>
        <taxon>Heunggongvirae</taxon>
        <taxon>Uroviricota</taxon>
        <taxon>Caudoviricetes</taxon>
        <taxon>Peduoviridae</taxon>
        <taxon>Maltschvirus</taxon>
        <taxon>Maltschvirus maltsch</taxon>
    </lineage>
</organism>
<name>A0A6J5PS66_9CAUD</name>
<accession>A0A6J5PS66</accession>